<keyword evidence="4" id="KW-0328">Glycosyltransferase</keyword>
<evidence type="ECO:0000256" key="1">
    <source>
        <dbReference type="ARBA" id="ARBA00004922"/>
    </source>
</evidence>
<dbReference type="EC" id="2.4.1.255" evidence="3"/>
<dbReference type="FunFam" id="3.40.50.2000:FF:000110">
    <property type="entry name" value="UDP-N-acetylglucosaminyltransferase protein"/>
    <property type="match status" value="1"/>
</dbReference>
<dbReference type="Proteomes" id="UP000214365">
    <property type="component" value="Unassembled WGS sequence"/>
</dbReference>
<dbReference type="GO" id="GO:0097363">
    <property type="term" value="F:protein O-acetylglucosaminyltransferase activity"/>
    <property type="evidence" value="ECO:0007669"/>
    <property type="project" value="UniProtKB-EC"/>
</dbReference>
<dbReference type="Gene3D" id="3.40.50.2000">
    <property type="entry name" value="Glycogen Phosphorylase B"/>
    <property type="match status" value="1"/>
</dbReference>
<reference evidence="11 12" key="1">
    <citation type="submission" date="2015-06" db="EMBL/GenBank/DDBJ databases">
        <title>Talaromyces atroroseus IBT 11181 draft genome.</title>
        <authorList>
            <person name="Rasmussen K.B."/>
            <person name="Rasmussen S."/>
            <person name="Petersen B."/>
            <person name="Sicheritz-Ponten T."/>
            <person name="Mortensen U.H."/>
            <person name="Thrane U."/>
        </authorList>
    </citation>
    <scope>NUCLEOTIDE SEQUENCE [LARGE SCALE GENOMIC DNA]</scope>
    <source>
        <strain evidence="11 12">IBT 11181</strain>
    </source>
</reference>
<dbReference type="SUPFAM" id="SSF48452">
    <property type="entry name" value="TPR-like"/>
    <property type="match status" value="2"/>
</dbReference>
<feature type="repeat" description="TPR" evidence="8">
    <location>
        <begin position="970"/>
        <end position="1003"/>
    </location>
</feature>
<keyword evidence="7 8" id="KW-0802">TPR repeat</keyword>
<gene>
    <name evidence="11" type="ORF">UA08_05249</name>
</gene>
<dbReference type="PANTHER" id="PTHR44998">
    <property type="match status" value="1"/>
</dbReference>
<feature type="compositionally biased region" description="Basic and acidic residues" evidence="9">
    <location>
        <begin position="76"/>
        <end position="87"/>
    </location>
</feature>
<proteinExistence type="inferred from homology"/>
<protein>
    <recommendedName>
        <fullName evidence="3">protein O-GlcNAc transferase</fullName>
        <ecNumber evidence="3">2.4.1.255</ecNumber>
    </recommendedName>
</protein>
<evidence type="ECO:0000256" key="2">
    <source>
        <dbReference type="ARBA" id="ARBA00005386"/>
    </source>
</evidence>
<dbReference type="Gene3D" id="1.25.40.10">
    <property type="entry name" value="Tetratricopeptide repeat domain"/>
    <property type="match status" value="3"/>
</dbReference>
<dbReference type="OrthoDB" id="421121at2759"/>
<feature type="compositionally biased region" description="Basic residues" evidence="9">
    <location>
        <begin position="317"/>
        <end position="328"/>
    </location>
</feature>
<feature type="region of interest" description="Disordered" evidence="9">
    <location>
        <begin position="64"/>
        <end position="111"/>
    </location>
</feature>
<feature type="domain" description="O-GlcNAc transferase C-terminal" evidence="10">
    <location>
        <begin position="1426"/>
        <end position="1633"/>
    </location>
</feature>
<dbReference type="Gene3D" id="3.40.50.11380">
    <property type="match status" value="1"/>
</dbReference>
<feature type="region of interest" description="Disordered" evidence="9">
    <location>
        <begin position="312"/>
        <end position="341"/>
    </location>
</feature>
<sequence length="1656" mass="184051">MLPTVALPSHFHPHHHIDNRLSYDLYGLQHPAAATQRPFLQQQNGNRTSAASVPRTHMQFPHPIQRPLSLDASEPDVTKAAKTGEHNLRRKTPNGTLAAGYDGTPGDRAIQPPAAKHILVSSLDTRQHPSSQSVDSYAWLPVEQASSLQYQAFPPAFQSDVGHTNNNNNGLSVQSGGANGPSWVRSLNFQPGVDSVLQSSPIPQSPYYYMHNGPSVPTVLPASLQSCLGPTAPVGTGPYGPYWPDGAYIPYRPAALRDSRFMANSPLSPDTNSTHLFDLQAPYLNNSSFPASSFPNSALSWTQLPSGSNHDPSTIFHKNKFPSRHSHHPSLSTTKDQHRSNLPFHVRAASGLNTGISPRPVPDAVKWHTSYTVPPSLSDPQSRVQTAEFKEKVLSWAHGVYVDLLASLHHARKNSISKSSSDGQSQRNLKPAIYPKPPRQPGLDFSSHPDMPRHNSYPSSRFDLSPHGSARHLNSRSLSGLMFNPRTPADSRFMDGFQTIRKASGASLSQLMGSIPSENTIMASAASALEMLSHLCNESNWEWIDGMLLGGCLAYGLGDYQKATRWYTRIIARDPRHVEAISNLAATFLALNQRDEALQHWLRAVKLRPSYFEAVEHLINLLCTNHRGKDAVSIIEFVEKALRVPRNGEYFRSDEHASETESDAESTGSYDRAAFDYDNELDHALGMKINANDSISAGFASSGFAIPGSDNGRILALVHAKGNMLYALGDNAGAAMAFEEAILIASGRRCHGIKSLIKQIVDAFNTASHNGYDRPVHEGDEAKNPILLYPEKAVQTAGLVFPPYGYPPGLQYVAEGLSRKAAISTTSNSLLSLAKIYQDGMSNVSANGISKSAAPGVRDILALYYLSLSLQPSPSTANNVGILLASIQQNGPSKVRPRPVSGKTNYPDIPGVVPGSGTALALAYYSYGLSLDPKHAHLYTNLGSLWKDIGQLHAAIRMYELAVEYDGNFDIALANLANAVKDAGRVNDAIVYYKRAVKVNPDFAEAVCGLANALNSVCNWTGRGGVLHGFGFTDQVHVDDNGLPRDVDKIQVGFGWMKRVVDIVDKQLKDGESWGHGTLSSAVVEQICAQVSAVAQHNANASKLNAMLRSWAGQKWEGSRIVKLVERIIRSITWQWYQDLYVYGKEYPLSRYKRPQLPAGLTAPNAPTVLPFHTFTCPLSAKQIRHISQRNGLRISTSTLRSPWLPSTVYPPPKPPQPYLKVGYVSSDFNNHPLAHLMQSVFGFHNPNRVKAYCYATTPSDNSTHRQQIEREAPQFYDASVWSVDRLVQQIVRDGIHILVNLNGYTRGARNEVFAARPAPIHMSFMGFAGTLGAQWCDYILADEISIPRDTLSPGRREYRIEDRGFEDERTEEMENWMYDERIVYTRDTFFCCDHRQSAPDSDAAPISWDREQERRWKMRKELFPNIPDDAIILGNFNQLYKIEPTTFRTWLRILSDIPKAVLWLLRFPELGEHHLKECAVKWANEEIASRIIFTDVAPKQTHIARAQVVDLFLDTPECNAHTTAADILWSGTPMLTYPRYKYKMCSRMASSILSSALPDTEAGRQARKELVASSNEDYREKASRLCRDLRYYSETETGGQRGQATGRLVELRQMLFTHRWQSRLFDTRRWVNDLENAYEKVWSAWVKGEEGDIWL</sequence>
<evidence type="ECO:0000313" key="12">
    <source>
        <dbReference type="Proteomes" id="UP000214365"/>
    </source>
</evidence>
<feature type="repeat" description="TPR" evidence="8">
    <location>
        <begin position="578"/>
        <end position="611"/>
    </location>
</feature>
<dbReference type="InterPro" id="IPR019734">
    <property type="entry name" value="TPR_rpt"/>
</dbReference>
<dbReference type="PROSITE" id="PS50005">
    <property type="entry name" value="TPR"/>
    <property type="match status" value="3"/>
</dbReference>
<dbReference type="InterPro" id="IPR029489">
    <property type="entry name" value="OGT/SEC/SPY_C"/>
</dbReference>
<dbReference type="RefSeq" id="XP_020119496.1">
    <property type="nucleotide sequence ID" value="XM_020267550.1"/>
</dbReference>
<dbReference type="FunFam" id="1.25.40.10:FF:000552">
    <property type="entry name" value="UDP-N-acetylglucosaminyltransferase (AFU_orthologue AFUA_1G03380)"/>
    <property type="match status" value="1"/>
</dbReference>
<comment type="similarity">
    <text evidence="2">Belongs to the glycosyltransferase 41 family. O-GlcNAc transferase subfamily.</text>
</comment>
<feature type="compositionally biased region" description="Low complexity" evidence="9">
    <location>
        <begin position="416"/>
        <end position="425"/>
    </location>
</feature>
<evidence type="ECO:0000256" key="4">
    <source>
        <dbReference type="ARBA" id="ARBA00022676"/>
    </source>
</evidence>
<feature type="repeat" description="TPR" evidence="8">
    <location>
        <begin position="936"/>
        <end position="969"/>
    </location>
</feature>
<keyword evidence="5" id="KW-0808">Transferase</keyword>
<dbReference type="FunFam" id="3.40.50.11380:FF:000004">
    <property type="entry name" value="UDP-N-acetylglucosaminyltransferase (AFU_orthologue AFUA_1G03380)"/>
    <property type="match status" value="1"/>
</dbReference>
<comment type="pathway">
    <text evidence="1">Protein modification; protein glycosylation.</text>
</comment>
<evidence type="ECO:0000256" key="8">
    <source>
        <dbReference type="PROSITE-ProRule" id="PRU00339"/>
    </source>
</evidence>
<dbReference type="GO" id="GO:0006493">
    <property type="term" value="P:protein O-linked glycosylation"/>
    <property type="evidence" value="ECO:0007669"/>
    <property type="project" value="TreeGrafter"/>
</dbReference>
<organism evidence="11 12">
    <name type="scientific">Talaromyces atroroseus</name>
    <dbReference type="NCBI Taxonomy" id="1441469"/>
    <lineage>
        <taxon>Eukaryota</taxon>
        <taxon>Fungi</taxon>
        <taxon>Dikarya</taxon>
        <taxon>Ascomycota</taxon>
        <taxon>Pezizomycotina</taxon>
        <taxon>Eurotiomycetes</taxon>
        <taxon>Eurotiomycetidae</taxon>
        <taxon>Eurotiales</taxon>
        <taxon>Trichocomaceae</taxon>
        <taxon>Talaromyces</taxon>
        <taxon>Talaromyces sect. Trachyspermi</taxon>
    </lineage>
</organism>
<evidence type="ECO:0000256" key="5">
    <source>
        <dbReference type="ARBA" id="ARBA00022679"/>
    </source>
</evidence>
<accession>A0A225AY39</accession>
<name>A0A225AY39_TALAT</name>
<dbReference type="GeneID" id="31005005"/>
<feature type="region of interest" description="Disordered" evidence="9">
    <location>
        <begin position="415"/>
        <end position="470"/>
    </location>
</feature>
<dbReference type="InterPro" id="IPR011990">
    <property type="entry name" value="TPR-like_helical_dom_sf"/>
</dbReference>
<keyword evidence="12" id="KW-1185">Reference proteome</keyword>
<keyword evidence="6" id="KW-0677">Repeat</keyword>
<evidence type="ECO:0000256" key="7">
    <source>
        <dbReference type="ARBA" id="ARBA00022803"/>
    </source>
</evidence>
<dbReference type="Pfam" id="PF13181">
    <property type="entry name" value="TPR_8"/>
    <property type="match status" value="1"/>
</dbReference>
<evidence type="ECO:0000256" key="3">
    <source>
        <dbReference type="ARBA" id="ARBA00011970"/>
    </source>
</evidence>
<evidence type="ECO:0000256" key="6">
    <source>
        <dbReference type="ARBA" id="ARBA00022737"/>
    </source>
</evidence>
<comment type="caution">
    <text evidence="11">The sequence shown here is derived from an EMBL/GenBank/DDBJ whole genome shotgun (WGS) entry which is preliminary data.</text>
</comment>
<evidence type="ECO:0000259" key="10">
    <source>
        <dbReference type="Pfam" id="PF13844"/>
    </source>
</evidence>
<evidence type="ECO:0000313" key="11">
    <source>
        <dbReference type="EMBL" id="OKL59375.1"/>
    </source>
</evidence>
<evidence type="ECO:0000256" key="9">
    <source>
        <dbReference type="SAM" id="MobiDB-lite"/>
    </source>
</evidence>
<dbReference type="Pfam" id="PF13844">
    <property type="entry name" value="Glyco_transf_41"/>
    <property type="match status" value="2"/>
</dbReference>
<dbReference type="EMBL" id="LFMY01000007">
    <property type="protein sequence ID" value="OKL59375.1"/>
    <property type="molecule type" value="Genomic_DNA"/>
</dbReference>
<dbReference type="SMART" id="SM00028">
    <property type="entry name" value="TPR"/>
    <property type="match status" value="5"/>
</dbReference>
<dbReference type="STRING" id="1441469.A0A225AY39"/>
<dbReference type="PANTHER" id="PTHR44998:SF1">
    <property type="entry name" value="UDP-N-ACETYLGLUCOSAMINE--PEPTIDE N-ACETYLGLUCOSAMINYLTRANSFERASE 110 KDA SUBUNIT"/>
    <property type="match status" value="1"/>
</dbReference>
<feature type="domain" description="O-GlcNAc transferase C-terminal" evidence="10">
    <location>
        <begin position="1166"/>
        <end position="1350"/>
    </location>
</feature>